<dbReference type="AlphaFoldDB" id="A0A645DLG0"/>
<sequence length="97" mass="10726">MIRYTPHDPMVLDPEHTVVTTPFLLDVLDSALIESIQSGNIEAAYGMLDLSVNLAQTLEGNTLTEEEGKVLLSKVKRAMEKGNISTAKQHMVEFALR</sequence>
<dbReference type="EMBL" id="VSSQ01036821">
    <property type="protein sequence ID" value="MPM89392.1"/>
    <property type="molecule type" value="Genomic_DNA"/>
</dbReference>
<accession>A0A645DLG0</accession>
<reference evidence="1" key="1">
    <citation type="submission" date="2019-08" db="EMBL/GenBank/DDBJ databases">
        <authorList>
            <person name="Kucharzyk K."/>
            <person name="Murdoch R.W."/>
            <person name="Higgins S."/>
            <person name="Loffler F."/>
        </authorList>
    </citation>
    <scope>NUCLEOTIDE SEQUENCE</scope>
</reference>
<proteinExistence type="predicted"/>
<protein>
    <submittedName>
        <fullName evidence="1">Uncharacterized protein</fullName>
    </submittedName>
</protein>
<gene>
    <name evidence="1" type="ORF">SDC9_136501</name>
</gene>
<comment type="caution">
    <text evidence="1">The sequence shown here is derived from an EMBL/GenBank/DDBJ whole genome shotgun (WGS) entry which is preliminary data.</text>
</comment>
<name>A0A645DLG0_9ZZZZ</name>
<organism evidence="1">
    <name type="scientific">bioreactor metagenome</name>
    <dbReference type="NCBI Taxonomy" id="1076179"/>
    <lineage>
        <taxon>unclassified sequences</taxon>
        <taxon>metagenomes</taxon>
        <taxon>ecological metagenomes</taxon>
    </lineage>
</organism>
<evidence type="ECO:0000313" key="1">
    <source>
        <dbReference type="EMBL" id="MPM89392.1"/>
    </source>
</evidence>